<evidence type="ECO:0008006" key="3">
    <source>
        <dbReference type="Google" id="ProtNLM"/>
    </source>
</evidence>
<dbReference type="AlphaFoldDB" id="A0A6J4T902"/>
<dbReference type="Pfam" id="PF13826">
    <property type="entry name" value="Monooxy_af470-like"/>
    <property type="match status" value="1"/>
</dbReference>
<protein>
    <recommendedName>
        <fullName evidence="3">DUF4188 domain-containing protein</fullName>
    </recommendedName>
</protein>
<dbReference type="InterPro" id="IPR025444">
    <property type="entry name" value="Monooxy_af470"/>
</dbReference>
<sequence length="201" mass="22380">MSTGPDDESPHLKAPSAFTKGVHPGRYSARVEGDFVVFLIGMRINRPLRVDRWLPVFRAMPRMVRELEGHPESGFLGTTWAWSIPAPPSRSPESERRPGATGPLLVQYWRSFDDLERYARNPDAEHLPAWRRFNQEVRASGDVGIWHETYRVRAGEYEAVYGNMPRVGLAGIGEHVPAGSSSTAARRIGARADDTAPVAGY</sequence>
<accession>A0A6J4T902</accession>
<gene>
    <name evidence="2" type="ORF">AVDCRST_MAG17-2318</name>
</gene>
<name>A0A6J4T902_9ACTN</name>
<evidence type="ECO:0000313" key="2">
    <source>
        <dbReference type="EMBL" id="CAA9516551.1"/>
    </source>
</evidence>
<evidence type="ECO:0000256" key="1">
    <source>
        <dbReference type="SAM" id="MobiDB-lite"/>
    </source>
</evidence>
<reference evidence="2" key="1">
    <citation type="submission" date="2020-02" db="EMBL/GenBank/DDBJ databases">
        <authorList>
            <person name="Meier V. D."/>
        </authorList>
    </citation>
    <scope>NUCLEOTIDE SEQUENCE</scope>
    <source>
        <strain evidence="2">AVDCRST_MAG17</strain>
    </source>
</reference>
<feature type="region of interest" description="Disordered" evidence="1">
    <location>
        <begin position="178"/>
        <end position="201"/>
    </location>
</feature>
<organism evidence="2">
    <name type="scientific">uncultured Solirubrobacterales bacterium</name>
    <dbReference type="NCBI Taxonomy" id="768556"/>
    <lineage>
        <taxon>Bacteria</taxon>
        <taxon>Bacillati</taxon>
        <taxon>Actinomycetota</taxon>
        <taxon>Thermoleophilia</taxon>
        <taxon>Solirubrobacterales</taxon>
        <taxon>environmental samples</taxon>
    </lineage>
</organism>
<dbReference type="EMBL" id="CADCVV010000189">
    <property type="protein sequence ID" value="CAA9516551.1"/>
    <property type="molecule type" value="Genomic_DNA"/>
</dbReference>
<proteinExistence type="predicted"/>